<dbReference type="Pfam" id="PF00551">
    <property type="entry name" value="Formyl_trans_N"/>
    <property type="match status" value="1"/>
</dbReference>
<reference evidence="6" key="2">
    <citation type="submission" date="2017-03" db="EMBL/GenBank/DDBJ databases">
        <title>Bacillus sp. V-88(T) DSM27956, whole genome shotgun sequencing project.</title>
        <authorList>
            <person name="Dastager S.G."/>
            <person name="Neurgaonkar P.S."/>
            <person name="Dharne M.S."/>
        </authorList>
    </citation>
    <scope>NUCLEOTIDE SEQUENCE [LARGE SCALE GENOMIC DNA]</scope>
    <source>
        <strain evidence="6">DSM 25145</strain>
    </source>
</reference>
<organism evidence="4 5">
    <name type="scientific">Domibacillus enclensis</name>
    <dbReference type="NCBI Taxonomy" id="1017273"/>
    <lineage>
        <taxon>Bacteria</taxon>
        <taxon>Bacillati</taxon>
        <taxon>Bacillota</taxon>
        <taxon>Bacilli</taxon>
        <taxon>Bacillales</taxon>
        <taxon>Bacillaceae</taxon>
        <taxon>Domibacillus</taxon>
    </lineage>
</organism>
<reference evidence="3" key="3">
    <citation type="submission" date="2017-03" db="EMBL/GenBank/DDBJ databases">
        <authorList>
            <person name="Dastager S.G."/>
            <person name="Neurgaonkar P.S."/>
            <person name="Dharne M.S."/>
        </authorList>
    </citation>
    <scope>NUCLEOTIDE SEQUENCE</scope>
    <source>
        <strain evidence="3">DSM 25145</strain>
    </source>
</reference>
<accession>A0A1N6SBH9</accession>
<evidence type="ECO:0000313" key="5">
    <source>
        <dbReference type="Proteomes" id="UP000186385"/>
    </source>
</evidence>
<gene>
    <name evidence="3" type="ORF">B1B05_05745</name>
    <name evidence="4" type="ORF">SAMN05443094_102373</name>
</gene>
<keyword evidence="6" id="KW-1185">Reference proteome</keyword>
<dbReference type="PANTHER" id="PTHR11138:SF5">
    <property type="entry name" value="METHIONYL-TRNA FORMYLTRANSFERASE, MITOCHONDRIAL"/>
    <property type="match status" value="1"/>
</dbReference>
<evidence type="ECO:0000313" key="4">
    <source>
        <dbReference type="EMBL" id="SIQ38397.1"/>
    </source>
</evidence>
<dbReference type="AlphaFoldDB" id="A0A1N6SBH9"/>
<dbReference type="EMBL" id="FTLX01000002">
    <property type="protein sequence ID" value="SIQ38397.1"/>
    <property type="molecule type" value="Genomic_DNA"/>
</dbReference>
<evidence type="ECO:0000259" key="2">
    <source>
        <dbReference type="Pfam" id="PF02911"/>
    </source>
</evidence>
<feature type="domain" description="Formyl transferase C-terminal" evidence="2">
    <location>
        <begin position="200"/>
        <end position="285"/>
    </location>
</feature>
<sequence>MKLVYIGCVESSSRFLQAIYKETDAHIAGIVTKAISHFNSDHVSLEQFATEKKIDWLDYQDKDSMIEWIKERQPDIIYCFGWSHLLSSDVLDIPKWGIVGYHPALLPANRGRHPIIWALALGLKKTGSTFFYLTKEADAGDILNQRIIQIEHDEDARSLYNKILKAGEEQVVEMTKQFIDARIEATPQDHLKANYWRKRTKRDGEIDWRMSTKAIIQLIRALTKPYVGAHAVYKGADSIIWKAEVSTLNPDHYTNYEPGKVIDANKNTFTVKTGDGLVVIQEHEWSELPKIGEYL</sequence>
<keyword evidence="4" id="KW-0808">Transferase</keyword>
<dbReference type="Pfam" id="PF02911">
    <property type="entry name" value="Formyl_trans_C"/>
    <property type="match status" value="1"/>
</dbReference>
<dbReference type="CDD" id="cd08702">
    <property type="entry name" value="Arna_FMT_C"/>
    <property type="match status" value="1"/>
</dbReference>
<reference evidence="4 5" key="1">
    <citation type="submission" date="2017-01" db="EMBL/GenBank/DDBJ databases">
        <authorList>
            <person name="Mah S.A."/>
            <person name="Swanson W.J."/>
            <person name="Moy G.W."/>
            <person name="Vacquier V.D."/>
        </authorList>
    </citation>
    <scope>NUCLEOTIDE SEQUENCE [LARGE SCALE GENOMIC DNA]</scope>
    <source>
        <strain evidence="4 5">NIO-1016</strain>
    </source>
</reference>
<evidence type="ECO:0000259" key="1">
    <source>
        <dbReference type="Pfam" id="PF00551"/>
    </source>
</evidence>
<feature type="domain" description="Formyl transferase N-terminal" evidence="1">
    <location>
        <begin position="59"/>
        <end position="173"/>
    </location>
</feature>
<dbReference type="SUPFAM" id="SSF50486">
    <property type="entry name" value="FMT C-terminal domain-like"/>
    <property type="match status" value="1"/>
</dbReference>
<dbReference type="Proteomes" id="UP000186385">
    <property type="component" value="Unassembled WGS sequence"/>
</dbReference>
<evidence type="ECO:0000313" key="6">
    <source>
        <dbReference type="Proteomes" id="UP000215545"/>
    </source>
</evidence>
<dbReference type="EMBL" id="MWSK01000002">
    <property type="protein sequence ID" value="OXS79273.1"/>
    <property type="molecule type" value="Genomic_DNA"/>
</dbReference>
<name>A0A1N6SBH9_9BACI</name>
<dbReference type="InterPro" id="IPR002376">
    <property type="entry name" value="Formyl_transf_N"/>
</dbReference>
<evidence type="ECO:0000313" key="3">
    <source>
        <dbReference type="EMBL" id="OXS79273.1"/>
    </source>
</evidence>
<protein>
    <submittedName>
        <fullName evidence="3">Formyl transferase</fullName>
    </submittedName>
    <submittedName>
        <fullName evidence="4">Methionyl-tRNA formyltransferase</fullName>
    </submittedName>
</protein>
<proteinExistence type="predicted"/>
<dbReference type="SUPFAM" id="SSF53328">
    <property type="entry name" value="Formyltransferase"/>
    <property type="match status" value="1"/>
</dbReference>
<dbReference type="InterPro" id="IPR036477">
    <property type="entry name" value="Formyl_transf_N_sf"/>
</dbReference>
<dbReference type="OrthoDB" id="9802815at2"/>
<dbReference type="RefSeq" id="WP_045849661.1">
    <property type="nucleotide sequence ID" value="NZ_FTLX01000002.1"/>
</dbReference>
<dbReference type="InterPro" id="IPR011034">
    <property type="entry name" value="Formyl_transferase-like_C_sf"/>
</dbReference>
<dbReference type="GO" id="GO:0005829">
    <property type="term" value="C:cytosol"/>
    <property type="evidence" value="ECO:0007669"/>
    <property type="project" value="TreeGrafter"/>
</dbReference>
<dbReference type="GO" id="GO:0004479">
    <property type="term" value="F:methionyl-tRNA formyltransferase activity"/>
    <property type="evidence" value="ECO:0007669"/>
    <property type="project" value="TreeGrafter"/>
</dbReference>
<dbReference type="Proteomes" id="UP000215545">
    <property type="component" value="Unassembled WGS sequence"/>
</dbReference>
<dbReference type="InterPro" id="IPR005793">
    <property type="entry name" value="Formyl_trans_C"/>
</dbReference>
<dbReference type="PANTHER" id="PTHR11138">
    <property type="entry name" value="METHIONYL-TRNA FORMYLTRANSFERASE"/>
    <property type="match status" value="1"/>
</dbReference>
<dbReference type="STRING" id="1017273.SAMN05443094_102373"/>
<dbReference type="Gene3D" id="3.40.50.12230">
    <property type="match status" value="1"/>
</dbReference>